<reference evidence="2" key="1">
    <citation type="submission" date="2024-01" db="EMBL/GenBank/DDBJ databases">
        <authorList>
            <person name="Webb A."/>
        </authorList>
    </citation>
    <scope>NUCLEOTIDE SEQUENCE</scope>
    <source>
        <strain evidence="2">Pm1</strain>
    </source>
</reference>
<proteinExistence type="predicted"/>
<protein>
    <submittedName>
        <fullName evidence="2">Uncharacterized protein</fullName>
    </submittedName>
</protein>
<dbReference type="EMBL" id="CAKLBY020000066">
    <property type="protein sequence ID" value="CAK7922468.1"/>
    <property type="molecule type" value="Genomic_DNA"/>
</dbReference>
<comment type="caution">
    <text evidence="2">The sequence shown here is derived from an EMBL/GenBank/DDBJ whole genome shotgun (WGS) entry which is preliminary data.</text>
</comment>
<evidence type="ECO:0000313" key="3">
    <source>
        <dbReference type="Proteomes" id="UP001162060"/>
    </source>
</evidence>
<evidence type="ECO:0000256" key="1">
    <source>
        <dbReference type="SAM" id="MobiDB-lite"/>
    </source>
</evidence>
<dbReference type="InterPro" id="IPR036322">
    <property type="entry name" value="WD40_repeat_dom_sf"/>
</dbReference>
<dbReference type="InterPro" id="IPR015943">
    <property type="entry name" value="WD40/YVTN_repeat-like_dom_sf"/>
</dbReference>
<accession>A0AAV1TJ43</accession>
<evidence type="ECO:0000313" key="2">
    <source>
        <dbReference type="EMBL" id="CAK7922468.1"/>
    </source>
</evidence>
<dbReference type="Gene3D" id="2.130.10.10">
    <property type="entry name" value="YVTN repeat-like/Quinoprotein amine dehydrogenase"/>
    <property type="match status" value="1"/>
</dbReference>
<sequence length="492" mass="52994">MPPTSVSMASPAGASRYPSDETASTGSITTAPLFNGLVDDMTSFADLGQAEGGDEDSDSNFWDIIAGSHLKLENYVDQPYDQEMAVPAPHFMSSTTPPLSSSMSSEATAPVPLPSLPEYEDFSTLPSLMCSQTAHPGLAPSHLVTFEPRQDGTPFALSKPIVREDGFLLVGTEVIADASSSTKREQNRIFVTNFLTSATTAQPPAHILVKEEVRDARWIGARAAVLAIGKEIQLIQLGDLSMRGSCKMQAPINAVHADTIRELAVSSTTNSYVVSGGFDETVVLTDLRNQGDPQAAAIIGKYNAGDVVSSVRWTPSDSQLSWTTDGGDFQVADMRVQSPQMQVPLHTYQNLTAFGGLFSHEYLSPHNIALGFEYGHIAFIDIRMPRHNFCTSTIESKLEGTGEICRYKTDKIAIFGCGGFSTAYIDGTAKSLDQIILQQHRTLTSYKTSGDFSYERGLYLAVSDNTGTVSVYTDDTVFGTSTASCHGSIDGW</sequence>
<dbReference type="Proteomes" id="UP001162060">
    <property type="component" value="Unassembled WGS sequence"/>
</dbReference>
<feature type="region of interest" description="Disordered" evidence="1">
    <location>
        <begin position="1"/>
        <end position="28"/>
    </location>
</feature>
<name>A0AAV1TJ43_9STRA</name>
<dbReference type="SUPFAM" id="SSF50978">
    <property type="entry name" value="WD40 repeat-like"/>
    <property type="match status" value="1"/>
</dbReference>
<organism evidence="2 3">
    <name type="scientific">Peronospora matthiolae</name>
    <dbReference type="NCBI Taxonomy" id="2874970"/>
    <lineage>
        <taxon>Eukaryota</taxon>
        <taxon>Sar</taxon>
        <taxon>Stramenopiles</taxon>
        <taxon>Oomycota</taxon>
        <taxon>Peronosporomycetes</taxon>
        <taxon>Peronosporales</taxon>
        <taxon>Peronosporaceae</taxon>
        <taxon>Peronospora</taxon>
    </lineage>
</organism>
<dbReference type="AlphaFoldDB" id="A0AAV1TJ43"/>
<gene>
    <name evidence="2" type="ORF">PM001_LOCUS7639</name>
</gene>